<comment type="caution">
    <text evidence="1">The sequence shown here is derived from an EMBL/GenBank/DDBJ whole genome shotgun (WGS) entry which is preliminary data.</text>
</comment>
<dbReference type="Proteomes" id="UP001529510">
    <property type="component" value="Unassembled WGS sequence"/>
</dbReference>
<dbReference type="AlphaFoldDB" id="A0ABD0PUS9"/>
<keyword evidence="2" id="KW-1185">Reference proteome</keyword>
<organism evidence="1 2">
    <name type="scientific">Cirrhinus mrigala</name>
    <name type="common">Mrigala</name>
    <dbReference type="NCBI Taxonomy" id="683832"/>
    <lineage>
        <taxon>Eukaryota</taxon>
        <taxon>Metazoa</taxon>
        <taxon>Chordata</taxon>
        <taxon>Craniata</taxon>
        <taxon>Vertebrata</taxon>
        <taxon>Euteleostomi</taxon>
        <taxon>Actinopterygii</taxon>
        <taxon>Neopterygii</taxon>
        <taxon>Teleostei</taxon>
        <taxon>Ostariophysi</taxon>
        <taxon>Cypriniformes</taxon>
        <taxon>Cyprinidae</taxon>
        <taxon>Labeoninae</taxon>
        <taxon>Labeonini</taxon>
        <taxon>Cirrhinus</taxon>
    </lineage>
</organism>
<feature type="non-terminal residue" evidence="1">
    <location>
        <position position="1"/>
    </location>
</feature>
<name>A0ABD0PUS9_CIRMR</name>
<proteinExistence type="predicted"/>
<sequence length="65" mass="7095">LQVKKLREETLKILVASELVAPRGPDDMNLSVPGATQYLQSLAHIAISLWDCPESDGDCCCAHIM</sequence>
<evidence type="ECO:0000313" key="1">
    <source>
        <dbReference type="EMBL" id="KAL0177475.1"/>
    </source>
</evidence>
<accession>A0ABD0PUS9</accession>
<reference evidence="1 2" key="1">
    <citation type="submission" date="2024-05" db="EMBL/GenBank/DDBJ databases">
        <title>Genome sequencing and assembly of Indian major carp, Cirrhinus mrigala (Hamilton, 1822).</title>
        <authorList>
            <person name="Mohindra V."/>
            <person name="Chowdhury L.M."/>
            <person name="Lal K."/>
            <person name="Jena J.K."/>
        </authorList>
    </citation>
    <scope>NUCLEOTIDE SEQUENCE [LARGE SCALE GENOMIC DNA]</scope>
    <source>
        <strain evidence="1">CM1030</strain>
        <tissue evidence="1">Blood</tissue>
    </source>
</reference>
<evidence type="ECO:0000313" key="2">
    <source>
        <dbReference type="Proteomes" id="UP001529510"/>
    </source>
</evidence>
<feature type="non-terminal residue" evidence="1">
    <location>
        <position position="65"/>
    </location>
</feature>
<dbReference type="EMBL" id="JAMKFB020000013">
    <property type="protein sequence ID" value="KAL0177475.1"/>
    <property type="molecule type" value="Genomic_DNA"/>
</dbReference>
<protein>
    <submittedName>
        <fullName evidence="1">Uncharacterized protein</fullName>
    </submittedName>
</protein>
<gene>
    <name evidence="1" type="ORF">M9458_026369</name>
</gene>